<reference evidence="3" key="2">
    <citation type="journal article" date="2010" name="Stand. Genomic Sci.">
        <title>Complete genome sequence of Vulcanisaeta distributa type strain (IC-017T).</title>
        <authorList>
            <person name="Mavromatis K."/>
            <person name="Sikorski J."/>
            <person name="Pabst E."/>
            <person name="Teshima H."/>
            <person name="Lapidus A."/>
            <person name="Lucas S."/>
            <person name="Nolan M."/>
            <person name="Glavina Del Rio T."/>
            <person name="Cheng J."/>
            <person name="Bruce D."/>
            <person name="Goodwin L."/>
            <person name="Pitluck S."/>
            <person name="Liolios K."/>
            <person name="Ivanova N."/>
            <person name="Mikhailova N."/>
            <person name="Pati A."/>
            <person name="Chen A."/>
            <person name="Palaniappan K."/>
            <person name="Land M."/>
            <person name="Hauser L."/>
            <person name="Chang Y."/>
            <person name="Jeffries C."/>
            <person name="Rohde M."/>
            <person name="Spring S."/>
            <person name="Goker M."/>
            <person name="Wirth R."/>
            <person name="Woyke T."/>
            <person name="Bristow J."/>
            <person name="Eisen J."/>
            <person name="Markowitz V."/>
            <person name="Hugenholtz P."/>
            <person name="Klenk H."/>
            <person name="Kyrpides N."/>
        </authorList>
    </citation>
    <scope>NUCLEOTIDE SEQUENCE [LARGE SCALE GENOMIC DNA]</scope>
    <source>
        <strain evidence="3">DSM 14429 / JCM 11212 / NBRC 100878 / IC-017</strain>
    </source>
</reference>
<dbReference type="eggNOG" id="arCOG10501">
    <property type="taxonomic scope" value="Archaea"/>
</dbReference>
<accession>E1QRW8</accession>
<dbReference type="STRING" id="572478.Vdis_1299"/>
<dbReference type="KEGG" id="vdi:Vdis_1299"/>
<organism evidence="2 3">
    <name type="scientific">Vulcanisaeta distributa (strain DSM 14429 / JCM 11212 / NBRC 100878 / IC-017)</name>
    <dbReference type="NCBI Taxonomy" id="572478"/>
    <lineage>
        <taxon>Archaea</taxon>
        <taxon>Thermoproteota</taxon>
        <taxon>Thermoprotei</taxon>
        <taxon>Thermoproteales</taxon>
        <taxon>Thermoproteaceae</taxon>
        <taxon>Vulcanisaeta</taxon>
    </lineage>
</organism>
<dbReference type="HOGENOM" id="CLU_380216_0_0_2"/>
<keyword evidence="3" id="KW-1185">Reference proteome</keyword>
<dbReference type="EMBL" id="CP002100">
    <property type="protein sequence ID" value="ADN50685.1"/>
    <property type="molecule type" value="Genomic_DNA"/>
</dbReference>
<protein>
    <submittedName>
        <fullName evidence="2">Uncharacterized protein</fullName>
    </submittedName>
</protein>
<dbReference type="Proteomes" id="UP000006681">
    <property type="component" value="Chromosome"/>
</dbReference>
<evidence type="ECO:0000313" key="2">
    <source>
        <dbReference type="EMBL" id="ADN50685.1"/>
    </source>
</evidence>
<sequence length="728" mass="80153">MGMTGIGKRGQGLLIIAILLVLLVLVIALIYREFTMTPAYIYQRSVYYALKYDPQVIIEQLIQVMNAVVTGYAINYSQFLMNEGVALYLHALTSMPVSYSLSNVIESQLKLMINSIYTPTGLIVPENNLNTSITAVTGFYGALGIPGIKYVYSGGNASSILASAQQTYDLPSLGIQHLTLNYSINLTASIAANGTCNINPNIMIYNTTLECIFNFKTNTYTCTGPGIYTTGQANSLWAPYYQAYSKQQEYWKNGTGWVASSGPYPLVFVYPVDELMGQNGFVISATFDVTQSPNNYLVGINFLTPTPPTSGTGSNGYTICVIPSSQPSNNQYKCTVSYRISSTSTIINVTVKVTPNNPINLFSGSITGNVSIYVNGTVVYSSRIYLPNFHIIPNTIFSNNAYMLSGYNSSSGKYIGSWVALIFSNAAVVNASIKYFNSYKLPTNIQIQVSINNKPALGTTLSGLAVTPTLGASSFNVNYAVCNITDNAIVFNVQMPWPPTGYPTTQYLVLINYSNVVLALNPWANPQNSLIPQGYSATSLVPYMAYVLNKSSNELIVNTYFINLGIPTLLSIYGSSTGLYITNIINGYVYSVMGPVIPSSLNVLKVNNVFPMHVMSIFTFNETLYNLAAGYTVISQVVPPTQTEITGYGNTNNYPSGLYNWVTEYEHFPNQTLPYTYFNYTILNCWGTTQNNNEYVNYNLYYIYVNGQLQYNGYTPTQYLPSCQGSYW</sequence>
<evidence type="ECO:0000313" key="3">
    <source>
        <dbReference type="Proteomes" id="UP000006681"/>
    </source>
</evidence>
<keyword evidence="1" id="KW-1133">Transmembrane helix</keyword>
<evidence type="ECO:0000256" key="1">
    <source>
        <dbReference type="SAM" id="Phobius"/>
    </source>
</evidence>
<dbReference type="AlphaFoldDB" id="E1QRW8"/>
<gene>
    <name evidence="2" type="ordered locus">Vdis_1299</name>
</gene>
<proteinExistence type="predicted"/>
<feature type="transmembrane region" description="Helical" evidence="1">
    <location>
        <begin position="12"/>
        <end position="31"/>
    </location>
</feature>
<keyword evidence="1" id="KW-0472">Membrane</keyword>
<reference evidence="2 3" key="1">
    <citation type="journal article" date="2010" name="Stand. Genomic Sci.">
        <title>Complete genome sequence of Vulcanisaeta distributa type strain (IC-017).</title>
        <authorList>
            <person name="Mavromatis K."/>
            <person name="Sikorski J."/>
            <person name="Pabst E."/>
            <person name="Teshima H."/>
            <person name="Lapidus A."/>
            <person name="Lucas S."/>
            <person name="Nolan M."/>
            <person name="Glavina Del Rio T."/>
            <person name="Cheng J.F."/>
            <person name="Bruce D."/>
            <person name="Goodwin L."/>
            <person name="Pitluck S."/>
            <person name="Liolios K."/>
            <person name="Ivanova N."/>
            <person name="Mikhailova N."/>
            <person name="Pati A."/>
            <person name="Chen A."/>
            <person name="Palaniappan K."/>
            <person name="Land M."/>
            <person name="Hauser L."/>
            <person name="Chang Y.J."/>
            <person name="Jeffries C.D."/>
            <person name="Rohde M."/>
            <person name="Spring S."/>
            <person name="Goker M."/>
            <person name="Wirth R."/>
            <person name="Woyke T."/>
            <person name="Bristow J."/>
            <person name="Eisen J.A."/>
            <person name="Markowitz V."/>
            <person name="Hugenholtz P."/>
            <person name="Klenk H.P."/>
            <person name="Kyrpides N.C."/>
        </authorList>
    </citation>
    <scope>NUCLEOTIDE SEQUENCE [LARGE SCALE GENOMIC DNA]</scope>
    <source>
        <strain evidence="3">DSM 14429 / JCM 11212 / NBRC 100878 / IC-017</strain>
    </source>
</reference>
<keyword evidence="1" id="KW-0812">Transmembrane</keyword>
<name>E1QRW8_VULDI</name>